<name>A0ABU6WUV0_9FABA</name>
<gene>
    <name evidence="1" type="ORF">PIB30_092588</name>
</gene>
<keyword evidence="2" id="KW-1185">Reference proteome</keyword>
<organism evidence="1 2">
    <name type="scientific">Stylosanthes scabra</name>
    <dbReference type="NCBI Taxonomy" id="79078"/>
    <lineage>
        <taxon>Eukaryota</taxon>
        <taxon>Viridiplantae</taxon>
        <taxon>Streptophyta</taxon>
        <taxon>Embryophyta</taxon>
        <taxon>Tracheophyta</taxon>
        <taxon>Spermatophyta</taxon>
        <taxon>Magnoliopsida</taxon>
        <taxon>eudicotyledons</taxon>
        <taxon>Gunneridae</taxon>
        <taxon>Pentapetalae</taxon>
        <taxon>rosids</taxon>
        <taxon>fabids</taxon>
        <taxon>Fabales</taxon>
        <taxon>Fabaceae</taxon>
        <taxon>Papilionoideae</taxon>
        <taxon>50 kb inversion clade</taxon>
        <taxon>dalbergioids sensu lato</taxon>
        <taxon>Dalbergieae</taxon>
        <taxon>Pterocarpus clade</taxon>
        <taxon>Stylosanthes</taxon>
    </lineage>
</organism>
<reference evidence="1 2" key="1">
    <citation type="journal article" date="2023" name="Plants (Basel)">
        <title>Bridging the Gap: Combining Genomics and Transcriptomics Approaches to Understand Stylosanthes scabra, an Orphan Legume from the Brazilian Caatinga.</title>
        <authorList>
            <person name="Ferreira-Neto J.R.C."/>
            <person name="da Silva M.D."/>
            <person name="Binneck E."/>
            <person name="de Melo N.F."/>
            <person name="da Silva R.H."/>
            <person name="de Melo A.L.T.M."/>
            <person name="Pandolfi V."/>
            <person name="Bustamante F.O."/>
            <person name="Brasileiro-Vidal A.C."/>
            <person name="Benko-Iseppon A.M."/>
        </authorList>
    </citation>
    <scope>NUCLEOTIDE SEQUENCE [LARGE SCALE GENOMIC DNA]</scope>
    <source>
        <tissue evidence="1">Leaves</tissue>
    </source>
</reference>
<evidence type="ECO:0000313" key="1">
    <source>
        <dbReference type="EMBL" id="MED6189114.1"/>
    </source>
</evidence>
<protein>
    <submittedName>
        <fullName evidence="1">Uncharacterized protein</fullName>
    </submittedName>
</protein>
<accession>A0ABU6WUV0</accession>
<evidence type="ECO:0000313" key="2">
    <source>
        <dbReference type="Proteomes" id="UP001341840"/>
    </source>
</evidence>
<comment type="caution">
    <text evidence="1">The sequence shown here is derived from an EMBL/GenBank/DDBJ whole genome shotgun (WGS) entry which is preliminary data.</text>
</comment>
<dbReference type="EMBL" id="JASCZI010183162">
    <property type="protein sequence ID" value="MED6189114.1"/>
    <property type="molecule type" value="Genomic_DNA"/>
</dbReference>
<dbReference type="Proteomes" id="UP001341840">
    <property type="component" value="Unassembled WGS sequence"/>
</dbReference>
<sequence>MREELSPKAAILPEKFAPDLSWYVDVILQFTYKAMKGVLKFEEKKRFLEVNLMQGYKNGEASGIFAICRSKLETILTNLPYMKQWSAHIYLESLGNL</sequence>
<proteinExistence type="predicted"/>